<organism evidence="1 2">
    <name type="scientific">Thermotalea metallivorans</name>
    <dbReference type="NCBI Taxonomy" id="520762"/>
    <lineage>
        <taxon>Bacteria</taxon>
        <taxon>Bacillati</taxon>
        <taxon>Bacillota</taxon>
        <taxon>Clostridia</taxon>
        <taxon>Peptostreptococcales</taxon>
        <taxon>Thermotaleaceae</taxon>
        <taxon>Thermotalea</taxon>
    </lineage>
</organism>
<dbReference type="RefSeq" id="WP_068556302.1">
    <property type="nucleotide sequence ID" value="NZ_LOEE01000034.1"/>
</dbReference>
<protein>
    <recommendedName>
        <fullName evidence="3">TIGR02678 family protein</fullName>
    </recommendedName>
</protein>
<dbReference type="OrthoDB" id="1654131at2"/>
<dbReference type="Pfam" id="PF09661">
    <property type="entry name" value="DUF2398"/>
    <property type="match status" value="1"/>
</dbReference>
<dbReference type="InterPro" id="IPR013494">
    <property type="entry name" value="CHP02678"/>
</dbReference>
<dbReference type="EMBL" id="LOEE01000034">
    <property type="protein sequence ID" value="KXG75447.1"/>
    <property type="molecule type" value="Genomic_DNA"/>
</dbReference>
<gene>
    <name evidence="1" type="ORF">AN619_17110</name>
</gene>
<reference evidence="1 2" key="1">
    <citation type="submission" date="2015-12" db="EMBL/GenBank/DDBJ databases">
        <title>Draft genome sequence of the thermoanaerobe Thermotalea metallivorans, an isolate from the runoff channel of the Great Artesian Basin, Australia.</title>
        <authorList>
            <person name="Patel B.K."/>
        </authorList>
    </citation>
    <scope>NUCLEOTIDE SEQUENCE [LARGE SCALE GENOMIC DNA]</scope>
    <source>
        <strain evidence="1 2">B2-1</strain>
    </source>
</reference>
<evidence type="ECO:0008006" key="3">
    <source>
        <dbReference type="Google" id="ProtNLM"/>
    </source>
</evidence>
<accession>A0A140L4H2</accession>
<proteinExistence type="predicted"/>
<name>A0A140L4H2_9FIRM</name>
<dbReference type="PATRIC" id="fig|520762.4.peg.1900"/>
<dbReference type="AlphaFoldDB" id="A0A140L4H2"/>
<dbReference type="NCBIfam" id="TIGR02678">
    <property type="entry name" value="TIGR02678 family protein"/>
    <property type="match status" value="1"/>
</dbReference>
<dbReference type="STRING" id="520762.AN619_17110"/>
<comment type="caution">
    <text evidence="1">The sequence shown here is derived from an EMBL/GenBank/DDBJ whole genome shotgun (WGS) entry which is preliminary data.</text>
</comment>
<evidence type="ECO:0000313" key="2">
    <source>
        <dbReference type="Proteomes" id="UP000070456"/>
    </source>
</evidence>
<evidence type="ECO:0000313" key="1">
    <source>
        <dbReference type="EMBL" id="KXG75447.1"/>
    </source>
</evidence>
<dbReference type="Proteomes" id="UP000070456">
    <property type="component" value="Unassembled WGS sequence"/>
</dbReference>
<sequence>MKELEILLERFWIIKEQDKELYYQIKDASPKLKNFLEDKLGYKLIINPYIIKLEKLPGKPENWMGIEDFEDRMEYGFLCLLLMFLEDKGPEEQFVLSQITEFVQGTYPGQEKVDWTLYKHRRHLIKVLRFAAEIGLMKVNDGDEQYFANAVDTEVLYENTGLSKYFMRNFTGNLLYYRHWQDIENEEWVDIDKDRGRIRRNRVYRRLVMSPAVYSEGIEDADYLYIKNYRNMLQKDIEEMLESQLHVHKNGAFVILDEGKNFCDTFPNNKNISDIVLQMNGLIVEEVKKGSFLKREDDTIHISMARFEAMIEECLKRYMEGWSKEYREMKLEKLYNEVIKYMQDFQMIQVNEGTKEVIIMPLAGKVIGCYSKDFTERTEADE</sequence>
<keyword evidence="2" id="KW-1185">Reference proteome</keyword>